<dbReference type="Proteomes" id="UP000238479">
    <property type="component" value="Chromosome 4"/>
</dbReference>
<evidence type="ECO:0000313" key="2">
    <source>
        <dbReference type="Proteomes" id="UP000238479"/>
    </source>
</evidence>
<keyword evidence="2" id="KW-1185">Reference proteome</keyword>
<accession>A0A2P6QVG9</accession>
<name>A0A2P6QVG9_ROSCH</name>
<proteinExistence type="predicted"/>
<dbReference type="AlphaFoldDB" id="A0A2P6QVG9"/>
<evidence type="ECO:0000313" key="1">
    <source>
        <dbReference type="EMBL" id="PRQ38185.1"/>
    </source>
</evidence>
<sequence>MQFLFTIYSSNQHHRSSSPKTHNPRFFLQFLPLPRLSSTAKYSPLSSSSFFINLLRSTSISSSGGHQEKPGRHGREEE</sequence>
<organism evidence="1 2">
    <name type="scientific">Rosa chinensis</name>
    <name type="common">China rose</name>
    <dbReference type="NCBI Taxonomy" id="74649"/>
    <lineage>
        <taxon>Eukaryota</taxon>
        <taxon>Viridiplantae</taxon>
        <taxon>Streptophyta</taxon>
        <taxon>Embryophyta</taxon>
        <taxon>Tracheophyta</taxon>
        <taxon>Spermatophyta</taxon>
        <taxon>Magnoliopsida</taxon>
        <taxon>eudicotyledons</taxon>
        <taxon>Gunneridae</taxon>
        <taxon>Pentapetalae</taxon>
        <taxon>rosids</taxon>
        <taxon>fabids</taxon>
        <taxon>Rosales</taxon>
        <taxon>Rosaceae</taxon>
        <taxon>Rosoideae</taxon>
        <taxon>Rosoideae incertae sedis</taxon>
        <taxon>Rosa</taxon>
    </lineage>
</organism>
<reference evidence="1 2" key="1">
    <citation type="journal article" date="2018" name="Nat. Genet.">
        <title>The Rosa genome provides new insights in the design of modern roses.</title>
        <authorList>
            <person name="Bendahmane M."/>
        </authorList>
    </citation>
    <scope>NUCLEOTIDE SEQUENCE [LARGE SCALE GENOMIC DNA]</scope>
    <source>
        <strain evidence="2">cv. Old Blush</strain>
    </source>
</reference>
<dbReference type="EMBL" id="PDCK01000042">
    <property type="protein sequence ID" value="PRQ38185.1"/>
    <property type="molecule type" value="Genomic_DNA"/>
</dbReference>
<comment type="caution">
    <text evidence="1">The sequence shown here is derived from an EMBL/GenBank/DDBJ whole genome shotgun (WGS) entry which is preliminary data.</text>
</comment>
<protein>
    <submittedName>
        <fullName evidence="1">Uncharacterized protein</fullName>
    </submittedName>
</protein>
<gene>
    <name evidence="1" type="ORF">RchiOBHm_Chr4g0410981</name>
</gene>
<dbReference type="Gramene" id="PRQ38185">
    <property type="protein sequence ID" value="PRQ38185"/>
    <property type="gene ID" value="RchiOBHm_Chr4g0410981"/>
</dbReference>